<evidence type="ECO:0000256" key="4">
    <source>
        <dbReference type="ARBA" id="ARBA00023002"/>
    </source>
</evidence>
<dbReference type="Gene3D" id="3.30.9.10">
    <property type="entry name" value="D-Amino Acid Oxidase, subunit A, domain 2"/>
    <property type="match status" value="1"/>
</dbReference>
<sequence>MIQSDLLIVGGGVLGTFHAAAALDRGLSVTLCEASTTPRGATVRNFGQIVPSGMQPKWQAHGRRSLAIYKDLHSRTDITLRQLGSVYLASDDDELGLLEEMADINRANDYPSQLLTASECRHRYPGLRSDYCVGGLFFPEEVTVEAREMIGRVLAYLVAERGLDYRPGHRIVKLKGAGARVQARDNHGNQYRAERAIVCSGGDFRSLFPERLRASDLELCKLQMLRIAAGSGPQLPGNILTGLSIRRYEAFRDCPSYARVKETEDPGAFWKQWGVHILFKQSPDGSIILGDTHEYASAREVDALSFENRPRLNDYMVDEAKKIFDLPRWTIDASWNGYYSQCRNRDIHLESIGDRIHVVTGIGGKGMTAGPGFSAAHIAHLYDGTPLHPETVATPAASRN</sequence>
<reference evidence="6 7" key="1">
    <citation type="submission" date="2018-02" db="EMBL/GenBank/DDBJ databases">
        <title>Genomic Encyclopedia of Archaeal and Bacterial Type Strains, Phase II (KMG-II): from individual species to whole genera.</title>
        <authorList>
            <person name="Goeker M."/>
        </authorList>
    </citation>
    <scope>NUCLEOTIDE SEQUENCE [LARGE SCALE GENOMIC DNA]</scope>
    <source>
        <strain evidence="6 7">DSM 29526</strain>
    </source>
</reference>
<dbReference type="AlphaFoldDB" id="A0A2S6I7H2"/>
<evidence type="ECO:0000256" key="3">
    <source>
        <dbReference type="ARBA" id="ARBA00022630"/>
    </source>
</evidence>
<gene>
    <name evidence="6" type="ORF">CLV84_0319</name>
</gene>
<dbReference type="GO" id="GO:0005737">
    <property type="term" value="C:cytoplasm"/>
    <property type="evidence" value="ECO:0007669"/>
    <property type="project" value="TreeGrafter"/>
</dbReference>
<dbReference type="OrthoDB" id="9799943at2"/>
<accession>A0A2S6I7H2</accession>
<dbReference type="InterPro" id="IPR017741">
    <property type="entry name" value="FAD-dependent_OxRdtase_HpnW"/>
</dbReference>
<name>A0A2S6I7H2_9BACT</name>
<feature type="domain" description="FAD dependent oxidoreductase" evidence="5">
    <location>
        <begin position="5"/>
        <end position="379"/>
    </location>
</feature>
<dbReference type="EMBL" id="PTJC01000005">
    <property type="protein sequence ID" value="PPK87379.1"/>
    <property type="molecule type" value="Genomic_DNA"/>
</dbReference>
<comment type="caution">
    <text evidence="6">The sequence shown here is derived from an EMBL/GenBank/DDBJ whole genome shotgun (WGS) entry which is preliminary data.</text>
</comment>
<dbReference type="PANTHER" id="PTHR13847">
    <property type="entry name" value="SARCOSINE DEHYDROGENASE-RELATED"/>
    <property type="match status" value="1"/>
</dbReference>
<evidence type="ECO:0000256" key="2">
    <source>
        <dbReference type="ARBA" id="ARBA00009410"/>
    </source>
</evidence>
<comment type="similarity">
    <text evidence="2">Belongs to the DadA oxidoreductase family.</text>
</comment>
<dbReference type="NCBIfam" id="TIGR03364">
    <property type="entry name" value="HpnW_proposed"/>
    <property type="match status" value="1"/>
</dbReference>
<keyword evidence="7" id="KW-1185">Reference proteome</keyword>
<dbReference type="Proteomes" id="UP000237662">
    <property type="component" value="Unassembled WGS sequence"/>
</dbReference>
<dbReference type="Pfam" id="PF01266">
    <property type="entry name" value="DAO"/>
    <property type="match status" value="1"/>
</dbReference>
<dbReference type="InterPro" id="IPR006076">
    <property type="entry name" value="FAD-dep_OxRdtase"/>
</dbReference>
<evidence type="ECO:0000313" key="6">
    <source>
        <dbReference type="EMBL" id="PPK87379.1"/>
    </source>
</evidence>
<dbReference type="Gene3D" id="3.50.50.60">
    <property type="entry name" value="FAD/NAD(P)-binding domain"/>
    <property type="match status" value="1"/>
</dbReference>
<evidence type="ECO:0000259" key="5">
    <source>
        <dbReference type="Pfam" id="PF01266"/>
    </source>
</evidence>
<dbReference type="SUPFAM" id="SSF51905">
    <property type="entry name" value="FAD/NAD(P)-binding domain"/>
    <property type="match status" value="1"/>
</dbReference>
<dbReference type="InterPro" id="IPR036188">
    <property type="entry name" value="FAD/NAD-bd_sf"/>
</dbReference>
<evidence type="ECO:0000256" key="1">
    <source>
        <dbReference type="ARBA" id="ARBA00001974"/>
    </source>
</evidence>
<organism evidence="6 7">
    <name type="scientific">Neolewinella xylanilytica</name>
    <dbReference type="NCBI Taxonomy" id="1514080"/>
    <lineage>
        <taxon>Bacteria</taxon>
        <taxon>Pseudomonadati</taxon>
        <taxon>Bacteroidota</taxon>
        <taxon>Saprospiria</taxon>
        <taxon>Saprospirales</taxon>
        <taxon>Lewinellaceae</taxon>
        <taxon>Neolewinella</taxon>
    </lineage>
</organism>
<protein>
    <submittedName>
        <fullName evidence="6">FAD dependent oxidoreductase TIGR03364</fullName>
    </submittedName>
</protein>
<dbReference type="RefSeq" id="WP_104417988.1">
    <property type="nucleotide sequence ID" value="NZ_PTJC01000005.1"/>
</dbReference>
<comment type="cofactor">
    <cofactor evidence="1">
        <name>FAD</name>
        <dbReference type="ChEBI" id="CHEBI:57692"/>
    </cofactor>
</comment>
<dbReference type="PANTHER" id="PTHR13847:SF286">
    <property type="entry name" value="D-AMINO ACID DEHYDROGENASE"/>
    <property type="match status" value="1"/>
</dbReference>
<keyword evidence="4" id="KW-0560">Oxidoreductase</keyword>
<keyword evidence="3" id="KW-0285">Flavoprotein</keyword>
<proteinExistence type="inferred from homology"/>
<dbReference type="GO" id="GO:0016491">
    <property type="term" value="F:oxidoreductase activity"/>
    <property type="evidence" value="ECO:0007669"/>
    <property type="project" value="UniProtKB-KW"/>
</dbReference>
<evidence type="ECO:0000313" key="7">
    <source>
        <dbReference type="Proteomes" id="UP000237662"/>
    </source>
</evidence>